<reference evidence="1 2" key="1">
    <citation type="submission" date="2023-07" db="EMBL/GenBank/DDBJ databases">
        <title>Genomic Encyclopedia of Type Strains, Phase IV (KMG-IV): sequencing the most valuable type-strain genomes for metagenomic binning, comparative biology and taxonomic classification.</title>
        <authorList>
            <person name="Goeker M."/>
        </authorList>
    </citation>
    <scope>NUCLEOTIDE SEQUENCE [LARGE SCALE GENOMIC DNA]</scope>
    <source>
        <strain evidence="1 2">DSM 19154</strain>
    </source>
</reference>
<dbReference type="EMBL" id="JAUSUA010000005">
    <property type="protein sequence ID" value="MDQ0208341.1"/>
    <property type="molecule type" value="Genomic_DNA"/>
</dbReference>
<sequence>MTNLNSRVTQINQLNEKDAKAILKVVFSQLEIYKKDKDRFTLDRFLDDVGELLDEFKLG</sequence>
<dbReference type="Proteomes" id="UP001225034">
    <property type="component" value="Unassembled WGS sequence"/>
</dbReference>
<protein>
    <submittedName>
        <fullName evidence="1">Competence protein ComGC</fullName>
    </submittedName>
</protein>
<evidence type="ECO:0000313" key="2">
    <source>
        <dbReference type="Proteomes" id="UP001225034"/>
    </source>
</evidence>
<gene>
    <name evidence="1" type="ORF">J2S05_003152</name>
</gene>
<accession>A0ABT9YKE3</accession>
<organism evidence="1 2">
    <name type="scientific">Alkalicoccobacillus murimartini</name>
    <dbReference type="NCBI Taxonomy" id="171685"/>
    <lineage>
        <taxon>Bacteria</taxon>
        <taxon>Bacillati</taxon>
        <taxon>Bacillota</taxon>
        <taxon>Bacilli</taxon>
        <taxon>Bacillales</taxon>
        <taxon>Bacillaceae</taxon>
        <taxon>Alkalicoccobacillus</taxon>
    </lineage>
</organism>
<name>A0ABT9YKE3_9BACI</name>
<evidence type="ECO:0000313" key="1">
    <source>
        <dbReference type="EMBL" id="MDQ0208341.1"/>
    </source>
</evidence>
<dbReference type="RefSeq" id="WP_306984339.1">
    <property type="nucleotide sequence ID" value="NZ_JAUSUA010000005.1"/>
</dbReference>
<comment type="caution">
    <text evidence="1">The sequence shown here is derived from an EMBL/GenBank/DDBJ whole genome shotgun (WGS) entry which is preliminary data.</text>
</comment>
<keyword evidence="2" id="KW-1185">Reference proteome</keyword>
<proteinExistence type="predicted"/>